<dbReference type="RefSeq" id="XP_025396391.1">
    <property type="nucleotide sequence ID" value="XM_025547343.1"/>
</dbReference>
<evidence type="ECO:0000313" key="2">
    <source>
        <dbReference type="Proteomes" id="UP000247233"/>
    </source>
</evidence>
<sequence length="292" mass="32841">MSSSSSALPSQHQLTDILKIPLQEDHCCLGTSNSFNRRCHNLVHRRHRREARQLLAQGSLRLQQGNPASSLDPLLTELAPLLLCTGAHQHQAPTLVAQWKEKLLAHHSNMNRPVVQAGTAVALAPAPRPDVLDPRSSGETAGVTVNAAAALVSPSPMLQNNHHQQQQVMIRQTLRFARDHQQPVFLPQSQLVREEWCNNLTRPRPVKGECGICLLPYADDPAGYDDVEDGDDYDYGSSYYSLAPPDYDHENLTWCRAFCGTNYHRKCMDQWIETFDVMEPTCPTCRKFWVDD</sequence>
<evidence type="ECO:0008006" key="3">
    <source>
        <dbReference type="Google" id="ProtNLM"/>
    </source>
</evidence>
<dbReference type="SUPFAM" id="SSF57850">
    <property type="entry name" value="RING/U-box"/>
    <property type="match status" value="1"/>
</dbReference>
<protein>
    <recommendedName>
        <fullName evidence="3">Anaphase-promoting complex subunit 11 RING-H2 finger domain-containing protein</fullName>
    </recommendedName>
</protein>
<dbReference type="Proteomes" id="UP000247233">
    <property type="component" value="Unassembled WGS sequence"/>
</dbReference>
<dbReference type="PANTHER" id="PTHR21540:SF0">
    <property type="entry name" value="PHD FAMILY PROTEIN"/>
    <property type="match status" value="1"/>
</dbReference>
<gene>
    <name evidence="1" type="ORF">BO70DRAFT_413949</name>
</gene>
<dbReference type="PANTHER" id="PTHR21540">
    <property type="entry name" value="RING FINGER AND SWIM DOMAIN-CONTAINING PROTEIN 2"/>
    <property type="match status" value="1"/>
</dbReference>
<evidence type="ECO:0000313" key="1">
    <source>
        <dbReference type="EMBL" id="PWY72289.1"/>
    </source>
</evidence>
<reference evidence="1 2" key="1">
    <citation type="submission" date="2016-12" db="EMBL/GenBank/DDBJ databases">
        <title>The genomes of Aspergillus section Nigri reveals drivers in fungal speciation.</title>
        <authorList>
            <consortium name="DOE Joint Genome Institute"/>
            <person name="Vesth T.C."/>
            <person name="Nybo J."/>
            <person name="Theobald S."/>
            <person name="Brandl J."/>
            <person name="Frisvad J.C."/>
            <person name="Nielsen K.F."/>
            <person name="Lyhne E.K."/>
            <person name="Kogle M.E."/>
            <person name="Kuo A."/>
            <person name="Riley R."/>
            <person name="Clum A."/>
            <person name="Nolan M."/>
            <person name="Lipzen A."/>
            <person name="Salamov A."/>
            <person name="Henrissat B."/>
            <person name="Wiebenga A."/>
            <person name="De Vries R.P."/>
            <person name="Grigoriev I.V."/>
            <person name="Mortensen U.H."/>
            <person name="Andersen M.R."/>
            <person name="Baker S.E."/>
        </authorList>
    </citation>
    <scope>NUCLEOTIDE SEQUENCE [LARGE SCALE GENOMIC DNA]</scope>
    <source>
        <strain evidence="1 2">CBS 117.55</strain>
    </source>
</reference>
<dbReference type="EMBL" id="MSFL01000026">
    <property type="protein sequence ID" value="PWY72289.1"/>
    <property type="molecule type" value="Genomic_DNA"/>
</dbReference>
<keyword evidence="2" id="KW-1185">Reference proteome</keyword>
<comment type="caution">
    <text evidence="1">The sequence shown here is derived from an EMBL/GenBank/DDBJ whole genome shotgun (WGS) entry which is preliminary data.</text>
</comment>
<dbReference type="GO" id="GO:0061630">
    <property type="term" value="F:ubiquitin protein ligase activity"/>
    <property type="evidence" value="ECO:0007669"/>
    <property type="project" value="InterPro"/>
</dbReference>
<accession>A0A317VFS0</accession>
<dbReference type="STRING" id="1448321.A0A317VFS0"/>
<dbReference type="GeneID" id="37069580"/>
<dbReference type="InterPro" id="IPR039903">
    <property type="entry name" value="Zswim2"/>
</dbReference>
<proteinExistence type="predicted"/>
<dbReference type="Gene3D" id="3.30.40.10">
    <property type="entry name" value="Zinc/RING finger domain, C3HC4 (zinc finger)"/>
    <property type="match status" value="1"/>
</dbReference>
<dbReference type="OrthoDB" id="8062037at2759"/>
<dbReference type="VEuPathDB" id="FungiDB:BO70DRAFT_413949"/>
<dbReference type="InterPro" id="IPR013083">
    <property type="entry name" value="Znf_RING/FYVE/PHD"/>
</dbReference>
<name>A0A317VFS0_9EURO</name>
<dbReference type="AlphaFoldDB" id="A0A317VFS0"/>
<organism evidence="1 2">
    <name type="scientific">Aspergillus heteromorphus CBS 117.55</name>
    <dbReference type="NCBI Taxonomy" id="1448321"/>
    <lineage>
        <taxon>Eukaryota</taxon>
        <taxon>Fungi</taxon>
        <taxon>Dikarya</taxon>
        <taxon>Ascomycota</taxon>
        <taxon>Pezizomycotina</taxon>
        <taxon>Eurotiomycetes</taxon>
        <taxon>Eurotiomycetidae</taxon>
        <taxon>Eurotiales</taxon>
        <taxon>Aspergillaceae</taxon>
        <taxon>Aspergillus</taxon>
        <taxon>Aspergillus subgen. Circumdati</taxon>
    </lineage>
</organism>